<evidence type="ECO:0000313" key="1">
    <source>
        <dbReference type="EMBL" id="TBX92534.1"/>
    </source>
</evidence>
<proteinExistence type="predicted"/>
<gene>
    <name evidence="1" type="ORF">E0H31_17760</name>
</gene>
<evidence type="ECO:0000313" key="2">
    <source>
        <dbReference type="Proteomes" id="UP000291866"/>
    </source>
</evidence>
<accession>A0A8G2IXC6</accession>
<reference evidence="1 2" key="1">
    <citation type="submission" date="2019-02" db="EMBL/GenBank/DDBJ databases">
        <title>The competitiveness to form nodules shapes the capacities of Rhizobium leguminosarum sv viciae communities to promote symbiosis with specific hosts.</title>
        <authorList>
            <person name="Boivin S."/>
            <person name="Lepetit M."/>
        </authorList>
    </citation>
    <scope>NUCLEOTIDE SEQUENCE [LARGE SCALE GENOMIC DNA]</scope>
    <source>
        <strain evidence="1 2">SPF4F3</strain>
    </source>
</reference>
<sequence length="147" mass="16926">MQVSEKSITQMGYRPQGSRPFLVFISCQLTLRNFRAQNRAAPLLKLRRRSASTWMLGWRQWLPLTLTLSPLAGRGDVPNATSRLRKPVRHIPFAPRAGRRCRQADEGLDLKRCGTSETECYLRQSRAGARPFAGRRRRVGRRPARPW</sequence>
<dbReference type="EMBL" id="SJLU01000008">
    <property type="protein sequence ID" value="TBX92534.1"/>
    <property type="molecule type" value="Genomic_DNA"/>
</dbReference>
<comment type="caution">
    <text evidence="1">The sequence shown here is derived from an EMBL/GenBank/DDBJ whole genome shotgun (WGS) entry which is preliminary data.</text>
</comment>
<organism evidence="1 2">
    <name type="scientific">Rhizobium leguminosarum bv. viciae</name>
    <dbReference type="NCBI Taxonomy" id="387"/>
    <lineage>
        <taxon>Bacteria</taxon>
        <taxon>Pseudomonadati</taxon>
        <taxon>Pseudomonadota</taxon>
        <taxon>Alphaproteobacteria</taxon>
        <taxon>Hyphomicrobiales</taxon>
        <taxon>Rhizobiaceae</taxon>
        <taxon>Rhizobium/Agrobacterium group</taxon>
        <taxon>Rhizobium</taxon>
    </lineage>
</organism>
<protein>
    <submittedName>
        <fullName evidence="1">Uncharacterized protein</fullName>
    </submittedName>
</protein>
<dbReference type="Proteomes" id="UP000291866">
    <property type="component" value="Unassembled WGS sequence"/>
</dbReference>
<name>A0A8G2IXC6_RHILV</name>
<dbReference type="AlphaFoldDB" id="A0A8G2IXC6"/>